<dbReference type="InterPro" id="IPR014756">
    <property type="entry name" value="Ig_E-set"/>
</dbReference>
<dbReference type="GO" id="GO:0046688">
    <property type="term" value="P:response to copper ion"/>
    <property type="evidence" value="ECO:0007669"/>
    <property type="project" value="InterPro"/>
</dbReference>
<protein>
    <submittedName>
        <fullName evidence="9">Copper resistance protein, CopC family</fullName>
    </submittedName>
</protein>
<evidence type="ECO:0000313" key="10">
    <source>
        <dbReference type="Proteomes" id="UP000010729"/>
    </source>
</evidence>
<dbReference type="Pfam" id="PF04234">
    <property type="entry name" value="CopC"/>
    <property type="match status" value="1"/>
</dbReference>
<keyword evidence="10" id="KW-1185">Reference proteome</keyword>
<feature type="transmembrane region" description="Helical" evidence="6">
    <location>
        <begin position="172"/>
        <end position="194"/>
    </location>
</feature>
<dbReference type="Gene3D" id="2.60.40.1220">
    <property type="match status" value="1"/>
</dbReference>
<dbReference type="GO" id="GO:0005507">
    <property type="term" value="F:copper ion binding"/>
    <property type="evidence" value="ECO:0007669"/>
    <property type="project" value="InterPro"/>
</dbReference>
<comment type="caution">
    <text evidence="9">The sequence shown here is derived from an EMBL/GenBank/DDBJ whole genome shotgun (WGS) entry which is preliminary data.</text>
</comment>
<evidence type="ECO:0000256" key="7">
    <source>
        <dbReference type="SAM" id="SignalP"/>
    </source>
</evidence>
<dbReference type="InterPro" id="IPR032694">
    <property type="entry name" value="CopC/D"/>
</dbReference>
<feature type="chain" id="PRO_5004113318" evidence="7">
    <location>
        <begin position="33"/>
        <end position="203"/>
    </location>
</feature>
<feature type="domain" description="CopC" evidence="8">
    <location>
        <begin position="33"/>
        <end position="126"/>
    </location>
</feature>
<dbReference type="GO" id="GO:0006825">
    <property type="term" value="P:copper ion transport"/>
    <property type="evidence" value="ECO:0007669"/>
    <property type="project" value="InterPro"/>
</dbReference>
<dbReference type="OrthoDB" id="5242236at2"/>
<dbReference type="GO" id="GO:0005886">
    <property type="term" value="C:plasma membrane"/>
    <property type="evidence" value="ECO:0007669"/>
    <property type="project" value="TreeGrafter"/>
</dbReference>
<feature type="signal peptide" evidence="7">
    <location>
        <begin position="1"/>
        <end position="32"/>
    </location>
</feature>
<feature type="compositionally biased region" description="Low complexity" evidence="5">
    <location>
        <begin position="129"/>
        <end position="149"/>
    </location>
</feature>
<dbReference type="AlphaFoldDB" id="N1V3Z7"/>
<keyword evidence="2" id="KW-0479">Metal-binding</keyword>
<gene>
    <name evidence="9" type="ORF">D477_017319</name>
</gene>
<dbReference type="InterPro" id="IPR014755">
    <property type="entry name" value="Cu-Rt/internalin_Ig-like"/>
</dbReference>
<dbReference type="EMBL" id="ANPE02000213">
    <property type="protein sequence ID" value="EMY32973.1"/>
    <property type="molecule type" value="Genomic_DNA"/>
</dbReference>
<organism evidence="9 10">
    <name type="scientific">Arthrobacter crystallopoietes BAB-32</name>
    <dbReference type="NCBI Taxonomy" id="1246476"/>
    <lineage>
        <taxon>Bacteria</taxon>
        <taxon>Bacillati</taxon>
        <taxon>Actinomycetota</taxon>
        <taxon>Actinomycetes</taxon>
        <taxon>Micrococcales</taxon>
        <taxon>Micrococcaceae</taxon>
        <taxon>Crystallibacter</taxon>
    </lineage>
</organism>
<sequence length="203" mass="20739">MKRIPVSSTARYLLAALLAAAVVLFLPATAQAHDELISHSPEQGEELEQMPDGVTLEFSGVPVALGSVVQIRDAAGEDWAAGDVEIVDTRVTQPIEAGAPEGTYTVNWRVVSSDSHPIEGTFEFTVGEAAPASPGPATTSTAAAGAGTAQPVETAQGNAADEPGTTVAGQSVPWSLIGMIAVLVALAVIIGVMAKRKLAKGDE</sequence>
<dbReference type="RefSeq" id="WP_005272305.1">
    <property type="nucleotide sequence ID" value="NZ_ANPE02000213.1"/>
</dbReference>
<evidence type="ECO:0000256" key="4">
    <source>
        <dbReference type="ARBA" id="ARBA00023008"/>
    </source>
</evidence>
<keyword evidence="6" id="KW-0812">Transmembrane</keyword>
<comment type="subcellular location">
    <subcellularLocation>
        <location evidence="1">Cell envelope</location>
    </subcellularLocation>
</comment>
<evidence type="ECO:0000256" key="6">
    <source>
        <dbReference type="SAM" id="Phobius"/>
    </source>
</evidence>
<dbReference type="PANTHER" id="PTHR34820">
    <property type="entry name" value="INNER MEMBRANE PROTEIN YEBZ"/>
    <property type="match status" value="1"/>
</dbReference>
<dbReference type="InterPro" id="IPR007348">
    <property type="entry name" value="CopC_dom"/>
</dbReference>
<keyword evidence="6" id="KW-1133">Transmembrane helix</keyword>
<evidence type="ECO:0000313" key="9">
    <source>
        <dbReference type="EMBL" id="EMY32973.1"/>
    </source>
</evidence>
<evidence type="ECO:0000259" key="8">
    <source>
        <dbReference type="Pfam" id="PF04234"/>
    </source>
</evidence>
<reference evidence="9 10" key="1">
    <citation type="journal article" date="2013" name="Genome Announc.">
        <title>Draft Genome Sequence of Arthrobacter crystallopoietes Strain BAB-32, Revealing Genes for Bioremediation.</title>
        <authorList>
            <person name="Joshi M.N."/>
            <person name="Pandit A.S."/>
            <person name="Sharma A."/>
            <person name="Pandya R.V."/>
            <person name="Desai S.M."/>
            <person name="Saxena A.K."/>
            <person name="Bagatharia S.B."/>
        </authorList>
    </citation>
    <scope>NUCLEOTIDE SEQUENCE [LARGE SCALE GENOMIC DNA]</scope>
    <source>
        <strain evidence="9 10">BAB-32</strain>
    </source>
</reference>
<dbReference type="GO" id="GO:0042597">
    <property type="term" value="C:periplasmic space"/>
    <property type="evidence" value="ECO:0007669"/>
    <property type="project" value="InterPro"/>
</dbReference>
<evidence type="ECO:0000256" key="1">
    <source>
        <dbReference type="ARBA" id="ARBA00004196"/>
    </source>
</evidence>
<dbReference type="PANTHER" id="PTHR34820:SF4">
    <property type="entry name" value="INNER MEMBRANE PROTEIN YEBZ"/>
    <property type="match status" value="1"/>
</dbReference>
<name>N1V3Z7_9MICC</name>
<keyword evidence="6" id="KW-0472">Membrane</keyword>
<dbReference type="Proteomes" id="UP000010729">
    <property type="component" value="Unassembled WGS sequence"/>
</dbReference>
<proteinExistence type="predicted"/>
<dbReference type="GO" id="GO:0030313">
    <property type="term" value="C:cell envelope"/>
    <property type="evidence" value="ECO:0007669"/>
    <property type="project" value="UniProtKB-SubCell"/>
</dbReference>
<evidence type="ECO:0000256" key="2">
    <source>
        <dbReference type="ARBA" id="ARBA00022723"/>
    </source>
</evidence>
<keyword evidence="3 7" id="KW-0732">Signal</keyword>
<accession>N1V3Z7</accession>
<feature type="region of interest" description="Disordered" evidence="5">
    <location>
        <begin position="128"/>
        <end position="165"/>
    </location>
</feature>
<evidence type="ECO:0000256" key="5">
    <source>
        <dbReference type="SAM" id="MobiDB-lite"/>
    </source>
</evidence>
<dbReference type="SUPFAM" id="SSF81296">
    <property type="entry name" value="E set domains"/>
    <property type="match status" value="1"/>
</dbReference>
<keyword evidence="4" id="KW-0186">Copper</keyword>
<evidence type="ECO:0000256" key="3">
    <source>
        <dbReference type="ARBA" id="ARBA00022729"/>
    </source>
</evidence>